<evidence type="ECO:0000313" key="2">
    <source>
        <dbReference type="EMBL" id="MBK1790379.1"/>
    </source>
</evidence>
<gene>
    <name evidence="2" type="ORF">JIN82_04320</name>
</gene>
<dbReference type="AlphaFoldDB" id="A0A8J7SI80"/>
<feature type="chain" id="PRO_5035258895" description="DUF4105 domain-containing protein" evidence="1">
    <location>
        <begin position="22"/>
        <end position="251"/>
    </location>
</feature>
<feature type="signal peptide" evidence="1">
    <location>
        <begin position="1"/>
        <end position="21"/>
    </location>
</feature>
<evidence type="ECO:0008006" key="4">
    <source>
        <dbReference type="Google" id="ProtNLM"/>
    </source>
</evidence>
<evidence type="ECO:0000256" key="1">
    <source>
        <dbReference type="SAM" id="SignalP"/>
    </source>
</evidence>
<organism evidence="2 3">
    <name type="scientific">Persicirhabdus sediminis</name>
    <dbReference type="NCBI Taxonomy" id="454144"/>
    <lineage>
        <taxon>Bacteria</taxon>
        <taxon>Pseudomonadati</taxon>
        <taxon>Verrucomicrobiota</taxon>
        <taxon>Verrucomicrobiia</taxon>
        <taxon>Verrucomicrobiales</taxon>
        <taxon>Verrucomicrobiaceae</taxon>
        <taxon>Persicirhabdus</taxon>
    </lineage>
</organism>
<evidence type="ECO:0000313" key="3">
    <source>
        <dbReference type="Proteomes" id="UP000624703"/>
    </source>
</evidence>
<sequence>MKVLKLSLFALLLLAPLQLSAQVLYEYFDRPSRSSILPREWIAMHGHSSVCPVRTDWDNRSLIFGGCESKWLSGWLRPVPELELGRVGTYYYEFSLEDTELNHHIGVSLTRPQRFKILSHFTAHVVLRESATGDGVDLLVSEPGGKVTTVVTGLQPAYERYYGLWMVVDMKNFCFDIYLKEAGSGEADREDLLAEKVRFNKPVDRPICTFAMLTRWSGEDVRGLLRMRNFAYAKGVSLGSVDYHGSLANLR</sequence>
<dbReference type="RefSeq" id="WP_200310412.1">
    <property type="nucleotide sequence ID" value="NZ_JAENIM010000021.1"/>
</dbReference>
<proteinExistence type="predicted"/>
<comment type="caution">
    <text evidence="2">The sequence shown here is derived from an EMBL/GenBank/DDBJ whole genome shotgun (WGS) entry which is preliminary data.</text>
</comment>
<protein>
    <recommendedName>
        <fullName evidence="4">DUF4105 domain-containing protein</fullName>
    </recommendedName>
</protein>
<name>A0A8J7SI80_9BACT</name>
<dbReference type="EMBL" id="JAENIM010000021">
    <property type="protein sequence ID" value="MBK1790379.1"/>
    <property type="molecule type" value="Genomic_DNA"/>
</dbReference>
<dbReference type="Proteomes" id="UP000624703">
    <property type="component" value="Unassembled WGS sequence"/>
</dbReference>
<reference evidence="2" key="1">
    <citation type="submission" date="2021-01" db="EMBL/GenBank/DDBJ databases">
        <title>Modified the classification status of verrucomicrobia.</title>
        <authorList>
            <person name="Feng X."/>
        </authorList>
    </citation>
    <scope>NUCLEOTIDE SEQUENCE</scope>
    <source>
        <strain evidence="2">_KCTC 22039</strain>
    </source>
</reference>
<accession>A0A8J7SI80</accession>
<keyword evidence="3" id="KW-1185">Reference proteome</keyword>
<keyword evidence="1" id="KW-0732">Signal</keyword>